<accession>A0A3D8HAW0</accession>
<reference evidence="8 11" key="2">
    <citation type="submission" date="2020-08" db="EMBL/GenBank/DDBJ databases">
        <title>Genome public.</title>
        <authorList>
            <person name="Liu C."/>
            <person name="Sun Q."/>
        </authorList>
    </citation>
    <scope>NUCLEOTIDE SEQUENCE [LARGE SCALE GENOMIC DNA]</scope>
    <source>
        <strain evidence="8 11">426_9</strain>
    </source>
</reference>
<dbReference type="AlphaFoldDB" id="A0A3D8HAW0"/>
<keyword evidence="1" id="KW-0159">Chromosome partition</keyword>
<evidence type="ECO:0000256" key="3">
    <source>
        <dbReference type="ARBA" id="ARBA00023125"/>
    </source>
</evidence>
<dbReference type="PANTHER" id="PTHR30349:SF81">
    <property type="entry name" value="TYROSINE RECOMBINASE XERC"/>
    <property type="match status" value="1"/>
</dbReference>
<organism evidence="9 10">
    <name type="scientific">Parabacteroides acidifaciens</name>
    <dbReference type="NCBI Taxonomy" id="2290935"/>
    <lineage>
        <taxon>Bacteria</taxon>
        <taxon>Pseudomonadati</taxon>
        <taxon>Bacteroidota</taxon>
        <taxon>Bacteroidia</taxon>
        <taxon>Bacteroidales</taxon>
        <taxon>Tannerellaceae</taxon>
        <taxon>Parabacteroides</taxon>
    </lineage>
</organism>
<keyword evidence="2" id="KW-0229">DNA integration</keyword>
<dbReference type="PROSITE" id="PS51900">
    <property type="entry name" value="CB"/>
    <property type="match status" value="1"/>
</dbReference>
<dbReference type="InterPro" id="IPR011010">
    <property type="entry name" value="DNA_brk_join_enz"/>
</dbReference>
<dbReference type="GO" id="GO:0006310">
    <property type="term" value="P:DNA recombination"/>
    <property type="evidence" value="ECO:0007669"/>
    <property type="project" value="UniProtKB-KW"/>
</dbReference>
<evidence type="ECO:0000256" key="2">
    <source>
        <dbReference type="ARBA" id="ARBA00022908"/>
    </source>
</evidence>
<dbReference type="Proteomes" id="UP000256321">
    <property type="component" value="Unassembled WGS sequence"/>
</dbReference>
<dbReference type="SUPFAM" id="SSF56349">
    <property type="entry name" value="DNA breaking-rejoining enzymes"/>
    <property type="match status" value="1"/>
</dbReference>
<evidence type="ECO:0000313" key="11">
    <source>
        <dbReference type="Proteomes" id="UP000629596"/>
    </source>
</evidence>
<dbReference type="Gene3D" id="1.10.150.130">
    <property type="match status" value="1"/>
</dbReference>
<evidence type="ECO:0000313" key="9">
    <source>
        <dbReference type="EMBL" id="RDU48104.1"/>
    </source>
</evidence>
<evidence type="ECO:0000256" key="1">
    <source>
        <dbReference type="ARBA" id="ARBA00022829"/>
    </source>
</evidence>
<dbReference type="InterPro" id="IPR044068">
    <property type="entry name" value="CB"/>
</dbReference>
<keyword evidence="4" id="KW-0233">DNA recombination</keyword>
<dbReference type="InterPro" id="IPR050090">
    <property type="entry name" value="Tyrosine_recombinase_XerCD"/>
</dbReference>
<keyword evidence="3 5" id="KW-0238">DNA-binding</keyword>
<dbReference type="Pfam" id="PF00589">
    <property type="entry name" value="Phage_integrase"/>
    <property type="match status" value="1"/>
</dbReference>
<dbReference type="Pfam" id="PF13495">
    <property type="entry name" value="Phage_int_SAM_4"/>
    <property type="match status" value="1"/>
</dbReference>
<dbReference type="InterPro" id="IPR004107">
    <property type="entry name" value="Integrase_SAM-like_N"/>
</dbReference>
<feature type="domain" description="Tyr recombinase" evidence="6">
    <location>
        <begin position="105"/>
        <end position="294"/>
    </location>
</feature>
<name>A0A3D8HAW0_9BACT</name>
<dbReference type="GO" id="GO:0003677">
    <property type="term" value="F:DNA binding"/>
    <property type="evidence" value="ECO:0007669"/>
    <property type="project" value="UniProtKB-UniRule"/>
</dbReference>
<reference evidence="9 10" key="1">
    <citation type="submission" date="2018-07" db="EMBL/GenBank/DDBJ databases">
        <title>Parabacteroides acidifaciens nov. sp., isolated from human feces.</title>
        <authorList>
            <person name="Wang Y.J."/>
        </authorList>
    </citation>
    <scope>NUCLEOTIDE SEQUENCE [LARGE SCALE GENOMIC DNA]</scope>
    <source>
        <strain evidence="9 10">426-9</strain>
    </source>
</reference>
<comment type="caution">
    <text evidence="9">The sequence shown here is derived from an EMBL/GenBank/DDBJ whole genome shotgun (WGS) entry which is preliminary data.</text>
</comment>
<dbReference type="InterPro" id="IPR010998">
    <property type="entry name" value="Integrase_recombinase_N"/>
</dbReference>
<gene>
    <name evidence="9" type="ORF">DWU89_16175</name>
    <name evidence="8" type="ORF">H8784_15785</name>
</gene>
<dbReference type="Proteomes" id="UP000629596">
    <property type="component" value="Unassembled WGS sequence"/>
</dbReference>
<evidence type="ECO:0000313" key="10">
    <source>
        <dbReference type="Proteomes" id="UP000256321"/>
    </source>
</evidence>
<evidence type="ECO:0000259" key="6">
    <source>
        <dbReference type="PROSITE" id="PS51898"/>
    </source>
</evidence>
<dbReference type="EMBL" id="QREV01000048">
    <property type="protein sequence ID" value="RDU48104.1"/>
    <property type="molecule type" value="Genomic_DNA"/>
</dbReference>
<sequence length="301" mass="34578">MKQLFSKLSKEFVGNQDIRDNSRALYLRILNQFAKWVVITGRNIKDLKRSDVIEYKSTLLREEKSENTIDSYLTVVRMFFEYCEAIGEHENIAAGIKLRHKRIGYRKSHLSVDEISRLYSVIDTETVSGKRNYALINLMLRSGIRCVEASRLRVCDVCMHDNRCSILIQRKGDNERTERLGLTNKAIQPVMDYISFRGVSDGSEYVFLTHCTTGEHPLTPKGISKIVTTYMKKAGVYSKQKTAHSLRHTAAVQAIMNKVPIKEVQLMLGHRRIETTEIYLKSVDEDLRLDNPAVRALDDAF</sequence>
<evidence type="ECO:0000256" key="5">
    <source>
        <dbReference type="PROSITE-ProRule" id="PRU01248"/>
    </source>
</evidence>
<evidence type="ECO:0000259" key="7">
    <source>
        <dbReference type="PROSITE" id="PS51900"/>
    </source>
</evidence>
<protein>
    <submittedName>
        <fullName evidence="8">Tyrosine-type recombinase/integrase</fullName>
    </submittedName>
</protein>
<dbReference type="EMBL" id="JACRTI010000048">
    <property type="protein sequence ID" value="MBC8603172.1"/>
    <property type="molecule type" value="Genomic_DNA"/>
</dbReference>
<dbReference type="InterPro" id="IPR013762">
    <property type="entry name" value="Integrase-like_cat_sf"/>
</dbReference>
<dbReference type="GO" id="GO:0007059">
    <property type="term" value="P:chromosome segregation"/>
    <property type="evidence" value="ECO:0007669"/>
    <property type="project" value="UniProtKB-KW"/>
</dbReference>
<keyword evidence="11" id="KW-1185">Reference proteome</keyword>
<evidence type="ECO:0000256" key="4">
    <source>
        <dbReference type="ARBA" id="ARBA00023172"/>
    </source>
</evidence>
<dbReference type="Gene3D" id="1.10.443.10">
    <property type="entry name" value="Intergrase catalytic core"/>
    <property type="match status" value="1"/>
</dbReference>
<dbReference type="PANTHER" id="PTHR30349">
    <property type="entry name" value="PHAGE INTEGRASE-RELATED"/>
    <property type="match status" value="1"/>
</dbReference>
<proteinExistence type="predicted"/>
<evidence type="ECO:0000313" key="8">
    <source>
        <dbReference type="EMBL" id="MBC8603172.1"/>
    </source>
</evidence>
<dbReference type="PROSITE" id="PS51898">
    <property type="entry name" value="TYR_RECOMBINASE"/>
    <property type="match status" value="1"/>
</dbReference>
<dbReference type="GO" id="GO:0015074">
    <property type="term" value="P:DNA integration"/>
    <property type="evidence" value="ECO:0007669"/>
    <property type="project" value="UniProtKB-KW"/>
</dbReference>
<dbReference type="InterPro" id="IPR002104">
    <property type="entry name" value="Integrase_catalytic"/>
</dbReference>
<feature type="domain" description="Core-binding (CB)" evidence="7">
    <location>
        <begin position="1"/>
        <end position="84"/>
    </location>
</feature>
<dbReference type="RefSeq" id="WP_115500665.1">
    <property type="nucleotide sequence ID" value="NZ_JACRTI010000048.1"/>
</dbReference>